<proteinExistence type="predicted"/>
<dbReference type="SUPFAM" id="SSF52047">
    <property type="entry name" value="RNI-like"/>
    <property type="match status" value="1"/>
</dbReference>
<name>A0A0L0SR83_ALLM3</name>
<sequence length="633" mass="71058">MAGALPLHPIDRLEHCAPSLNVDPSAVTIGSPKPHAMASTFEVLPFDVIEGICLAVHRISRAALLHLALASPGLYAPAIHTALREPSNDMQWFFDRVISRVTSSTKSQRDAGRRHKQTPATPNPGDAIAVLRHVVSPVLSASNLECCYLVLPSRSKESSWTSVNFLEMQMQVVLRIPFAQVRHFVVCRLSKQHVIAFPPFLESLTIDHSWIPDEQSQTLPPTLQSLRIVTMGSAYFNLRVLACHLPCVLSRLELVIDQLDDQTLASFFDQLPQTLESLSVWAGQKARQLMPESEEKSSMALFKRLTMLPRLTVLEHHAWHLCHLDALVLALNARRLDNDVKPLRSLTLGLLQPMELDNLAALSRVESRPTLHVESVDVHFHEWNCFDIDLDVIDRLVRTVIPRLPIGTRAMRVGLPTWEPSWAEALGHVLHPGLCHLTMETNGGADDPQTFPFDSMNFPVDLRTLSLHACAYSFGSVTFSTVPQPLRVPATLEQLDLSRNYFSTADLNGLFPHGWPPQLQVLRLDNNFLTQLPRQMPPELRRLSLKSCAQVCEDDDQEAWAASLPLSLRALDVSECGLNDHIVEGLLKWAQKLPRPHARRVHIHAEDCNFESPTIVKRLREVVGMFDAGYWFD</sequence>
<dbReference type="EMBL" id="GG745346">
    <property type="protein sequence ID" value="KNE65006.1"/>
    <property type="molecule type" value="Genomic_DNA"/>
</dbReference>
<gene>
    <name evidence="2" type="ORF">AMAG_10672</name>
</gene>
<reference evidence="2 3" key="1">
    <citation type="submission" date="2009-11" db="EMBL/GenBank/DDBJ databases">
        <title>Annotation of Allomyces macrogynus ATCC 38327.</title>
        <authorList>
            <consortium name="The Broad Institute Genome Sequencing Platform"/>
            <person name="Russ C."/>
            <person name="Cuomo C."/>
            <person name="Burger G."/>
            <person name="Gray M.W."/>
            <person name="Holland P.W.H."/>
            <person name="King N."/>
            <person name="Lang F.B.F."/>
            <person name="Roger A.J."/>
            <person name="Ruiz-Trillo I."/>
            <person name="Young S.K."/>
            <person name="Zeng Q."/>
            <person name="Gargeya S."/>
            <person name="Fitzgerald M."/>
            <person name="Haas B."/>
            <person name="Abouelleil A."/>
            <person name="Alvarado L."/>
            <person name="Arachchi H.M."/>
            <person name="Berlin A."/>
            <person name="Chapman S.B."/>
            <person name="Gearin G."/>
            <person name="Goldberg J."/>
            <person name="Griggs A."/>
            <person name="Gujja S."/>
            <person name="Hansen M."/>
            <person name="Heiman D."/>
            <person name="Howarth C."/>
            <person name="Larimer J."/>
            <person name="Lui A."/>
            <person name="MacDonald P.J.P."/>
            <person name="McCowen C."/>
            <person name="Montmayeur A."/>
            <person name="Murphy C."/>
            <person name="Neiman D."/>
            <person name="Pearson M."/>
            <person name="Priest M."/>
            <person name="Roberts A."/>
            <person name="Saif S."/>
            <person name="Shea T."/>
            <person name="Sisk P."/>
            <person name="Stolte C."/>
            <person name="Sykes S."/>
            <person name="Wortman J."/>
            <person name="Nusbaum C."/>
            <person name="Birren B."/>
        </authorList>
    </citation>
    <scope>NUCLEOTIDE SEQUENCE [LARGE SCALE GENOMIC DNA]</scope>
    <source>
        <strain evidence="2 3">ATCC 38327</strain>
    </source>
</reference>
<evidence type="ECO:0000313" key="2">
    <source>
        <dbReference type="EMBL" id="KNE65006.1"/>
    </source>
</evidence>
<protein>
    <submittedName>
        <fullName evidence="2">Uncharacterized protein</fullName>
    </submittedName>
</protein>
<feature type="region of interest" description="Disordered" evidence="1">
    <location>
        <begin position="104"/>
        <end position="124"/>
    </location>
</feature>
<dbReference type="AlphaFoldDB" id="A0A0L0SR83"/>
<dbReference type="VEuPathDB" id="FungiDB:AMAG_10672"/>
<accession>A0A0L0SR83</accession>
<dbReference type="OrthoDB" id="676979at2759"/>
<dbReference type="Gene3D" id="3.80.10.10">
    <property type="entry name" value="Ribonuclease Inhibitor"/>
    <property type="match status" value="1"/>
</dbReference>
<organism evidence="2 3">
    <name type="scientific">Allomyces macrogynus (strain ATCC 38327)</name>
    <name type="common">Allomyces javanicus var. macrogynus</name>
    <dbReference type="NCBI Taxonomy" id="578462"/>
    <lineage>
        <taxon>Eukaryota</taxon>
        <taxon>Fungi</taxon>
        <taxon>Fungi incertae sedis</taxon>
        <taxon>Blastocladiomycota</taxon>
        <taxon>Blastocladiomycetes</taxon>
        <taxon>Blastocladiales</taxon>
        <taxon>Blastocladiaceae</taxon>
        <taxon>Allomyces</taxon>
    </lineage>
</organism>
<dbReference type="InterPro" id="IPR032675">
    <property type="entry name" value="LRR_dom_sf"/>
</dbReference>
<reference evidence="3" key="2">
    <citation type="submission" date="2009-11" db="EMBL/GenBank/DDBJ databases">
        <title>The Genome Sequence of Allomyces macrogynus strain ATCC 38327.</title>
        <authorList>
            <consortium name="The Broad Institute Genome Sequencing Platform"/>
            <person name="Russ C."/>
            <person name="Cuomo C."/>
            <person name="Shea T."/>
            <person name="Young S.K."/>
            <person name="Zeng Q."/>
            <person name="Koehrsen M."/>
            <person name="Haas B."/>
            <person name="Borodovsky M."/>
            <person name="Guigo R."/>
            <person name="Alvarado L."/>
            <person name="Berlin A."/>
            <person name="Borenstein D."/>
            <person name="Chen Z."/>
            <person name="Engels R."/>
            <person name="Freedman E."/>
            <person name="Gellesch M."/>
            <person name="Goldberg J."/>
            <person name="Griggs A."/>
            <person name="Gujja S."/>
            <person name="Heiman D."/>
            <person name="Hepburn T."/>
            <person name="Howarth C."/>
            <person name="Jen D."/>
            <person name="Larson L."/>
            <person name="Lewis B."/>
            <person name="Mehta T."/>
            <person name="Park D."/>
            <person name="Pearson M."/>
            <person name="Roberts A."/>
            <person name="Saif S."/>
            <person name="Shenoy N."/>
            <person name="Sisk P."/>
            <person name="Stolte C."/>
            <person name="Sykes S."/>
            <person name="Walk T."/>
            <person name="White J."/>
            <person name="Yandava C."/>
            <person name="Burger G."/>
            <person name="Gray M.W."/>
            <person name="Holland P.W.H."/>
            <person name="King N."/>
            <person name="Lang F.B.F."/>
            <person name="Roger A.J."/>
            <person name="Ruiz-Trillo I."/>
            <person name="Lander E."/>
            <person name="Nusbaum C."/>
        </authorList>
    </citation>
    <scope>NUCLEOTIDE SEQUENCE [LARGE SCALE GENOMIC DNA]</scope>
    <source>
        <strain evidence="3">ATCC 38327</strain>
    </source>
</reference>
<dbReference type="Proteomes" id="UP000054350">
    <property type="component" value="Unassembled WGS sequence"/>
</dbReference>
<keyword evidence="3" id="KW-1185">Reference proteome</keyword>
<evidence type="ECO:0000313" key="3">
    <source>
        <dbReference type="Proteomes" id="UP000054350"/>
    </source>
</evidence>
<evidence type="ECO:0000256" key="1">
    <source>
        <dbReference type="SAM" id="MobiDB-lite"/>
    </source>
</evidence>